<organism evidence="2 3">
    <name type="scientific">Salinicoccus sesuvii</name>
    <dbReference type="NCBI Taxonomy" id="868281"/>
    <lineage>
        <taxon>Bacteria</taxon>
        <taxon>Bacillati</taxon>
        <taxon>Bacillota</taxon>
        <taxon>Bacilli</taxon>
        <taxon>Bacillales</taxon>
        <taxon>Staphylococcaceae</taxon>
        <taxon>Salinicoccus</taxon>
    </lineage>
</organism>
<keyword evidence="3" id="KW-1185">Reference proteome</keyword>
<comment type="caution">
    <text evidence="2">The sequence shown here is derived from an EMBL/GenBank/DDBJ whole genome shotgun (WGS) entry which is preliminary data.</text>
</comment>
<dbReference type="EMBL" id="JBHRVQ010000001">
    <property type="protein sequence ID" value="MFC3389058.1"/>
    <property type="molecule type" value="Genomic_DNA"/>
</dbReference>
<protein>
    <submittedName>
        <fullName evidence="2">Uncharacterized protein</fullName>
    </submittedName>
</protein>
<name>A0ABV7N859_9STAP</name>
<sequence length="53" mass="5576">MSKTLRLLMVPVFIIMLTACSEEDVDLDPGSGGAGVEGGDDNAEEEMDTEDGD</sequence>
<accession>A0ABV7N859</accession>
<proteinExistence type="predicted"/>
<feature type="compositionally biased region" description="Acidic residues" evidence="1">
    <location>
        <begin position="38"/>
        <end position="53"/>
    </location>
</feature>
<gene>
    <name evidence="2" type="ORF">ACFOEO_10770</name>
</gene>
<evidence type="ECO:0000313" key="3">
    <source>
        <dbReference type="Proteomes" id="UP001595637"/>
    </source>
</evidence>
<dbReference type="PROSITE" id="PS51257">
    <property type="entry name" value="PROKAR_LIPOPROTEIN"/>
    <property type="match status" value="1"/>
</dbReference>
<evidence type="ECO:0000313" key="2">
    <source>
        <dbReference type="EMBL" id="MFC3389058.1"/>
    </source>
</evidence>
<feature type="region of interest" description="Disordered" evidence="1">
    <location>
        <begin position="24"/>
        <end position="53"/>
    </location>
</feature>
<dbReference type="Proteomes" id="UP001595637">
    <property type="component" value="Unassembled WGS sequence"/>
</dbReference>
<dbReference type="RefSeq" id="WP_380655492.1">
    <property type="nucleotide sequence ID" value="NZ_JBHRVQ010000001.1"/>
</dbReference>
<evidence type="ECO:0000256" key="1">
    <source>
        <dbReference type="SAM" id="MobiDB-lite"/>
    </source>
</evidence>
<reference evidence="3" key="1">
    <citation type="journal article" date="2019" name="Int. J. Syst. Evol. Microbiol.">
        <title>The Global Catalogue of Microorganisms (GCM) 10K type strain sequencing project: providing services to taxonomists for standard genome sequencing and annotation.</title>
        <authorList>
            <consortium name="The Broad Institute Genomics Platform"/>
            <consortium name="The Broad Institute Genome Sequencing Center for Infectious Disease"/>
            <person name="Wu L."/>
            <person name="Ma J."/>
        </authorList>
    </citation>
    <scope>NUCLEOTIDE SEQUENCE [LARGE SCALE GENOMIC DNA]</scope>
    <source>
        <strain evidence="3">CCM 7756</strain>
    </source>
</reference>